<reference evidence="2 3" key="1">
    <citation type="submission" date="2021-08" db="EMBL/GenBank/DDBJ databases">
        <title>complete genome sequencing of Deefgea sp. D25.</title>
        <authorList>
            <person name="Bae J.-W."/>
            <person name="Gim D.-H."/>
        </authorList>
    </citation>
    <scope>NUCLEOTIDE SEQUENCE [LARGE SCALE GENOMIC DNA]</scope>
    <source>
        <strain evidence="2 3">D25</strain>
    </source>
</reference>
<evidence type="ECO:0000259" key="1">
    <source>
        <dbReference type="Pfam" id="PF17775"/>
    </source>
</evidence>
<feature type="domain" description="YchJ-like middle NTF2-like" evidence="1">
    <location>
        <begin position="9"/>
        <end position="58"/>
    </location>
</feature>
<evidence type="ECO:0000313" key="2">
    <source>
        <dbReference type="EMBL" id="QZA78151.1"/>
    </source>
</evidence>
<dbReference type="InterPro" id="IPR048469">
    <property type="entry name" value="YchJ-like_M"/>
</dbReference>
<dbReference type="Gene3D" id="3.10.450.50">
    <property type="match status" value="1"/>
</dbReference>
<dbReference type="Proteomes" id="UP000825679">
    <property type="component" value="Chromosome"/>
</dbReference>
<proteinExistence type="predicted"/>
<dbReference type="RefSeq" id="WP_221006528.1">
    <property type="nucleotide sequence ID" value="NZ_CP081150.1"/>
</dbReference>
<dbReference type="EMBL" id="CP081150">
    <property type="protein sequence ID" value="QZA78151.1"/>
    <property type="molecule type" value="Genomic_DNA"/>
</dbReference>
<accession>A0ABX8Z6E4</accession>
<dbReference type="InterPro" id="IPR032710">
    <property type="entry name" value="NTF2-like_dom_sf"/>
</dbReference>
<organism evidence="2 3">
    <name type="scientific">Deefgea tanakiae</name>
    <dbReference type="NCBI Taxonomy" id="2865840"/>
    <lineage>
        <taxon>Bacteria</taxon>
        <taxon>Pseudomonadati</taxon>
        <taxon>Pseudomonadota</taxon>
        <taxon>Betaproteobacteria</taxon>
        <taxon>Neisseriales</taxon>
        <taxon>Chitinibacteraceae</taxon>
        <taxon>Deefgea</taxon>
    </lineage>
</organism>
<dbReference type="SUPFAM" id="SSF54427">
    <property type="entry name" value="NTF2-like"/>
    <property type="match status" value="1"/>
</dbReference>
<keyword evidence="3" id="KW-1185">Reference proteome</keyword>
<evidence type="ECO:0000313" key="3">
    <source>
        <dbReference type="Proteomes" id="UP000825679"/>
    </source>
</evidence>
<gene>
    <name evidence="2" type="ORF">K4H28_01580</name>
</gene>
<dbReference type="Pfam" id="PF17775">
    <property type="entry name" value="YchJ_M-like"/>
    <property type="match status" value="1"/>
</dbReference>
<protein>
    <recommendedName>
        <fullName evidence="1">YchJ-like middle NTF2-like domain-containing protein</fullName>
    </recommendedName>
</protein>
<name>A0ABX8Z6E4_9NEIS</name>
<sequence>MIAGAPVHTAEAIMRSRYAAFATKQLDHLERTHATEVKADLNRAEAEYLAESGEWSDL</sequence>